<feature type="signal peptide" evidence="1">
    <location>
        <begin position="1"/>
        <end position="22"/>
    </location>
</feature>
<dbReference type="RefSeq" id="WP_347690551.1">
    <property type="nucleotide sequence ID" value="NZ_JBDPZN010000006.1"/>
</dbReference>
<comment type="caution">
    <text evidence="3">The sequence shown here is derived from an EMBL/GenBank/DDBJ whole genome shotgun (WGS) entry which is preliminary data.</text>
</comment>
<accession>A0ABV0FVE8</accession>
<name>A0ABV0FVE8_9GAMM</name>
<dbReference type="InterPro" id="IPR009739">
    <property type="entry name" value="LprI-like_N"/>
</dbReference>
<dbReference type="Proteomes" id="UP001477278">
    <property type="component" value="Unassembled WGS sequence"/>
</dbReference>
<gene>
    <name evidence="3" type="ORF">ABHN84_15020</name>
</gene>
<proteinExistence type="predicted"/>
<evidence type="ECO:0000313" key="4">
    <source>
        <dbReference type="Proteomes" id="UP001477278"/>
    </source>
</evidence>
<dbReference type="Gene3D" id="1.20.1270.180">
    <property type="match status" value="1"/>
</dbReference>
<protein>
    <submittedName>
        <fullName evidence="3">Lysozyme inhibitor LprI family protein</fullName>
    </submittedName>
</protein>
<feature type="domain" description="Lysozyme inhibitor LprI-like N-terminal" evidence="2">
    <location>
        <begin position="31"/>
        <end position="121"/>
    </location>
</feature>
<organism evidence="3 4">
    <name type="scientific">Shewanella vesiculosa</name>
    <dbReference type="NCBI Taxonomy" id="518738"/>
    <lineage>
        <taxon>Bacteria</taxon>
        <taxon>Pseudomonadati</taxon>
        <taxon>Pseudomonadota</taxon>
        <taxon>Gammaproteobacteria</taxon>
        <taxon>Alteromonadales</taxon>
        <taxon>Shewanellaceae</taxon>
        <taxon>Shewanella</taxon>
    </lineage>
</organism>
<keyword evidence="4" id="KW-1185">Reference proteome</keyword>
<dbReference type="EMBL" id="JBDPZN010000006">
    <property type="protein sequence ID" value="MEO3683587.1"/>
    <property type="molecule type" value="Genomic_DNA"/>
</dbReference>
<feature type="chain" id="PRO_5045923939" evidence="1">
    <location>
        <begin position="23"/>
        <end position="142"/>
    </location>
</feature>
<reference evidence="3 4" key="1">
    <citation type="submission" date="2024-05" db="EMBL/GenBank/DDBJ databases">
        <title>Genome sequencing of Marine Estuary Bacteria, Shewanella vesiculosa and S. baltica, and Pseudomonas syringae.</title>
        <authorList>
            <person name="Gurung A."/>
            <person name="Maclea K.S."/>
        </authorList>
    </citation>
    <scope>NUCLEOTIDE SEQUENCE [LARGE SCALE GENOMIC DNA]</scope>
    <source>
        <strain evidence="3 4">1A</strain>
    </source>
</reference>
<evidence type="ECO:0000259" key="2">
    <source>
        <dbReference type="Pfam" id="PF07007"/>
    </source>
</evidence>
<keyword evidence="1" id="KW-0732">Signal</keyword>
<sequence>MKTYMAVGLLSFTLIISGASRAQETEHDIDCDAAMSTVDINQCARQEFEVAQVRLDEYIAKASDTFHDDPVVLEALQLSQRDWLTYRESYCHAIYQLWRDGTIRGVMYQGCMLQLTVQRTHNIWQNYLTYMDSSEPILPEPQ</sequence>
<dbReference type="Pfam" id="PF07007">
    <property type="entry name" value="LprI"/>
    <property type="match status" value="1"/>
</dbReference>
<evidence type="ECO:0000256" key="1">
    <source>
        <dbReference type="SAM" id="SignalP"/>
    </source>
</evidence>
<evidence type="ECO:0000313" key="3">
    <source>
        <dbReference type="EMBL" id="MEO3683587.1"/>
    </source>
</evidence>